<gene>
    <name evidence="1" type="ORF">MA16_Dca014959</name>
</gene>
<evidence type="ECO:0000313" key="2">
    <source>
        <dbReference type="Proteomes" id="UP000233837"/>
    </source>
</evidence>
<dbReference type="EMBL" id="KZ504014">
    <property type="protein sequence ID" value="PKU60064.1"/>
    <property type="molecule type" value="Genomic_DNA"/>
</dbReference>
<evidence type="ECO:0000313" key="1">
    <source>
        <dbReference type="EMBL" id="PKU60064.1"/>
    </source>
</evidence>
<accession>A0A2I0V9H9</accession>
<name>A0A2I0V9H9_9ASPA</name>
<dbReference type="Proteomes" id="UP000233837">
    <property type="component" value="Unassembled WGS sequence"/>
</dbReference>
<sequence length="257" mass="29521">MHYRRFENVYRAQNAVSVRSTNSNQQNAWSKKENIKFPPIFSLPPLVAVAPPSSLPAQLIVAVDPVNRCCSSSFVVAGPVNPRYRSNEAQLILDYLYGLFEIGHVEHKRKKNISLGHLVVYILDKKYNLVHPNQEFEEPLYYNDGSFRAIFSKDELSKTHVISDTEEEHEAAPAPVNDPNYQNLVQRFDLLKTHFNKRFDQIEAHMQQQDIQYAQDMGFMREQMNDISTNVLMMSTYFNIFGAPPPPHPPLDQGPSE</sequence>
<dbReference type="AlphaFoldDB" id="A0A2I0V9H9"/>
<reference evidence="1 2" key="2">
    <citation type="journal article" date="2017" name="Nature">
        <title>The Apostasia genome and the evolution of orchids.</title>
        <authorList>
            <person name="Zhang G.Q."/>
            <person name="Liu K.W."/>
            <person name="Li Z."/>
            <person name="Lohaus R."/>
            <person name="Hsiao Y.Y."/>
            <person name="Niu S.C."/>
            <person name="Wang J.Y."/>
            <person name="Lin Y.C."/>
            <person name="Xu Q."/>
            <person name="Chen L.J."/>
            <person name="Yoshida K."/>
            <person name="Fujiwara S."/>
            <person name="Wang Z.W."/>
            <person name="Zhang Y.Q."/>
            <person name="Mitsuda N."/>
            <person name="Wang M."/>
            <person name="Liu G.H."/>
            <person name="Pecoraro L."/>
            <person name="Huang H.X."/>
            <person name="Xiao X.J."/>
            <person name="Lin M."/>
            <person name="Wu X.Y."/>
            <person name="Wu W.L."/>
            <person name="Chen Y.Y."/>
            <person name="Chang S.B."/>
            <person name="Sakamoto S."/>
            <person name="Ohme-Takagi M."/>
            <person name="Yagi M."/>
            <person name="Zeng S.J."/>
            <person name="Shen C.Y."/>
            <person name="Yeh C.M."/>
            <person name="Luo Y.B."/>
            <person name="Tsai W.C."/>
            <person name="Van de Peer Y."/>
            <person name="Liu Z.J."/>
        </authorList>
    </citation>
    <scope>NUCLEOTIDE SEQUENCE [LARGE SCALE GENOMIC DNA]</scope>
    <source>
        <tissue evidence="1">The whole plant</tissue>
    </source>
</reference>
<keyword evidence="2" id="KW-1185">Reference proteome</keyword>
<reference evidence="1 2" key="1">
    <citation type="journal article" date="2016" name="Sci. Rep.">
        <title>The Dendrobium catenatum Lindl. genome sequence provides insights into polysaccharide synthase, floral development and adaptive evolution.</title>
        <authorList>
            <person name="Zhang G.Q."/>
            <person name="Xu Q."/>
            <person name="Bian C."/>
            <person name="Tsai W.C."/>
            <person name="Yeh C.M."/>
            <person name="Liu K.W."/>
            <person name="Yoshida K."/>
            <person name="Zhang L.S."/>
            <person name="Chang S.B."/>
            <person name="Chen F."/>
            <person name="Shi Y."/>
            <person name="Su Y.Y."/>
            <person name="Zhang Y.Q."/>
            <person name="Chen L.J."/>
            <person name="Yin Y."/>
            <person name="Lin M."/>
            <person name="Huang H."/>
            <person name="Deng H."/>
            <person name="Wang Z.W."/>
            <person name="Zhu S.L."/>
            <person name="Zhao X."/>
            <person name="Deng C."/>
            <person name="Niu S.C."/>
            <person name="Huang J."/>
            <person name="Wang M."/>
            <person name="Liu G.H."/>
            <person name="Yang H.J."/>
            <person name="Xiao X.J."/>
            <person name="Hsiao Y.Y."/>
            <person name="Wu W.L."/>
            <person name="Chen Y.Y."/>
            <person name="Mitsuda N."/>
            <person name="Ohme-Takagi M."/>
            <person name="Luo Y.B."/>
            <person name="Van de Peer Y."/>
            <person name="Liu Z.J."/>
        </authorList>
    </citation>
    <scope>NUCLEOTIDE SEQUENCE [LARGE SCALE GENOMIC DNA]</scope>
    <source>
        <tissue evidence="1">The whole plant</tissue>
    </source>
</reference>
<organism evidence="1 2">
    <name type="scientific">Dendrobium catenatum</name>
    <dbReference type="NCBI Taxonomy" id="906689"/>
    <lineage>
        <taxon>Eukaryota</taxon>
        <taxon>Viridiplantae</taxon>
        <taxon>Streptophyta</taxon>
        <taxon>Embryophyta</taxon>
        <taxon>Tracheophyta</taxon>
        <taxon>Spermatophyta</taxon>
        <taxon>Magnoliopsida</taxon>
        <taxon>Liliopsida</taxon>
        <taxon>Asparagales</taxon>
        <taxon>Orchidaceae</taxon>
        <taxon>Epidendroideae</taxon>
        <taxon>Malaxideae</taxon>
        <taxon>Dendrobiinae</taxon>
        <taxon>Dendrobium</taxon>
    </lineage>
</organism>
<proteinExistence type="predicted"/>
<protein>
    <submittedName>
        <fullName evidence="1">Uncharacterized protein</fullName>
    </submittedName>
</protein>